<accession>A0A852YU19</accession>
<organism evidence="2 3">
    <name type="scientific">Actinopolyspora biskrensis</name>
    <dbReference type="NCBI Taxonomy" id="1470178"/>
    <lineage>
        <taxon>Bacteria</taxon>
        <taxon>Bacillati</taxon>
        <taxon>Actinomycetota</taxon>
        <taxon>Actinomycetes</taxon>
        <taxon>Actinopolysporales</taxon>
        <taxon>Actinopolysporaceae</taxon>
        <taxon>Actinopolyspora</taxon>
    </lineage>
</organism>
<name>A0A852YU19_9ACTN</name>
<dbReference type="EMBL" id="JACBYW010000001">
    <property type="protein sequence ID" value="NYH77458.1"/>
    <property type="molecule type" value="Genomic_DNA"/>
</dbReference>
<sequence>MTPPIRTRPDGTKYPLRGSGGGKGTTAIVAGGLALAMWAAGGGTGGVTLGGSGTTAGSMSTVDAATVRSIGKNLPKARRDIKHGNPRRAWKRLGLRLGRRVTDNALECVTATYGQVRNLLVHRSCRDLRRFQFPVEYGGGTISVLVSRVRMRSVSGARSFRDLIDEHGSGDIRPVLPTVRFSGYHYDSKRRRTTVFLAETESRDGNVPKQVLDPTAKAAVTLASSAR</sequence>
<dbReference type="AlphaFoldDB" id="A0A852YU19"/>
<evidence type="ECO:0000313" key="3">
    <source>
        <dbReference type="Proteomes" id="UP000548304"/>
    </source>
</evidence>
<keyword evidence="3" id="KW-1185">Reference proteome</keyword>
<feature type="region of interest" description="Disordered" evidence="1">
    <location>
        <begin position="1"/>
        <end position="22"/>
    </location>
</feature>
<evidence type="ECO:0000256" key="1">
    <source>
        <dbReference type="SAM" id="MobiDB-lite"/>
    </source>
</evidence>
<gene>
    <name evidence="2" type="ORF">FHR84_000772</name>
</gene>
<dbReference type="Proteomes" id="UP000548304">
    <property type="component" value="Unassembled WGS sequence"/>
</dbReference>
<proteinExistence type="predicted"/>
<protein>
    <submittedName>
        <fullName evidence="2">Uncharacterized protein</fullName>
    </submittedName>
</protein>
<comment type="caution">
    <text evidence="2">The sequence shown here is derived from an EMBL/GenBank/DDBJ whole genome shotgun (WGS) entry which is preliminary data.</text>
</comment>
<evidence type="ECO:0000313" key="2">
    <source>
        <dbReference type="EMBL" id="NYH77458.1"/>
    </source>
</evidence>
<dbReference type="RefSeq" id="WP_179533991.1">
    <property type="nucleotide sequence ID" value="NZ_JACBYW010000001.1"/>
</dbReference>
<reference evidence="2 3" key="1">
    <citation type="submission" date="2020-07" db="EMBL/GenBank/DDBJ databases">
        <title>Genomic Encyclopedia of Type Strains, Phase III (KMG-III): the genomes of soil and plant-associated and newly described type strains.</title>
        <authorList>
            <person name="Whitman W."/>
        </authorList>
    </citation>
    <scope>NUCLEOTIDE SEQUENCE [LARGE SCALE GENOMIC DNA]</scope>
    <source>
        <strain evidence="2 3">CECT 8576</strain>
    </source>
</reference>